<feature type="region of interest" description="Disordered" evidence="1">
    <location>
        <begin position="1"/>
        <end position="29"/>
    </location>
</feature>
<evidence type="ECO:0000313" key="3">
    <source>
        <dbReference type="Proteomes" id="UP001221142"/>
    </source>
</evidence>
<dbReference type="InterPro" id="IPR006461">
    <property type="entry name" value="PLAC_motif_containing"/>
</dbReference>
<keyword evidence="3" id="KW-1185">Reference proteome</keyword>
<reference evidence="2" key="1">
    <citation type="submission" date="2023-03" db="EMBL/GenBank/DDBJ databases">
        <title>Massive genome expansion in bonnet fungi (Mycena s.s.) driven by repeated elements and novel gene families across ecological guilds.</title>
        <authorList>
            <consortium name="Lawrence Berkeley National Laboratory"/>
            <person name="Harder C.B."/>
            <person name="Miyauchi S."/>
            <person name="Viragh M."/>
            <person name="Kuo A."/>
            <person name="Thoen E."/>
            <person name="Andreopoulos B."/>
            <person name="Lu D."/>
            <person name="Skrede I."/>
            <person name="Drula E."/>
            <person name="Henrissat B."/>
            <person name="Morin E."/>
            <person name="Kohler A."/>
            <person name="Barry K."/>
            <person name="LaButti K."/>
            <person name="Morin E."/>
            <person name="Salamov A."/>
            <person name="Lipzen A."/>
            <person name="Mereny Z."/>
            <person name="Hegedus B."/>
            <person name="Baldrian P."/>
            <person name="Stursova M."/>
            <person name="Weitz H."/>
            <person name="Taylor A."/>
            <person name="Grigoriev I.V."/>
            <person name="Nagy L.G."/>
            <person name="Martin F."/>
            <person name="Kauserud H."/>
        </authorList>
    </citation>
    <scope>NUCLEOTIDE SEQUENCE</scope>
    <source>
        <strain evidence="2">9284</strain>
    </source>
</reference>
<dbReference type="NCBIfam" id="TIGR01571">
    <property type="entry name" value="A_thal_Cys_rich"/>
    <property type="match status" value="1"/>
</dbReference>
<feature type="compositionally biased region" description="Polar residues" evidence="1">
    <location>
        <begin position="1"/>
        <end position="14"/>
    </location>
</feature>
<name>A0AAD7FGW9_9AGAR</name>
<evidence type="ECO:0000313" key="2">
    <source>
        <dbReference type="EMBL" id="KAJ7623595.1"/>
    </source>
</evidence>
<accession>A0AAD7FGW9</accession>
<organism evidence="2 3">
    <name type="scientific">Roridomyces roridus</name>
    <dbReference type="NCBI Taxonomy" id="1738132"/>
    <lineage>
        <taxon>Eukaryota</taxon>
        <taxon>Fungi</taxon>
        <taxon>Dikarya</taxon>
        <taxon>Basidiomycota</taxon>
        <taxon>Agaricomycotina</taxon>
        <taxon>Agaricomycetes</taxon>
        <taxon>Agaricomycetidae</taxon>
        <taxon>Agaricales</taxon>
        <taxon>Marasmiineae</taxon>
        <taxon>Mycenaceae</taxon>
        <taxon>Roridomyces</taxon>
    </lineage>
</organism>
<evidence type="ECO:0000256" key="1">
    <source>
        <dbReference type="SAM" id="MobiDB-lite"/>
    </source>
</evidence>
<dbReference type="PANTHER" id="PTHR15907">
    <property type="entry name" value="DUF614 FAMILY PROTEIN-RELATED"/>
    <property type="match status" value="1"/>
</dbReference>
<protein>
    <submittedName>
        <fullName evidence="2">PLAC8-domain-containing protein</fullName>
    </submittedName>
</protein>
<dbReference type="AlphaFoldDB" id="A0AAD7FGW9"/>
<gene>
    <name evidence="2" type="ORF">FB45DRAFT_926178</name>
</gene>
<proteinExistence type="predicted"/>
<dbReference type="Pfam" id="PF04749">
    <property type="entry name" value="PLAC8"/>
    <property type="match status" value="1"/>
</dbReference>
<sequence length="161" mass="17563">MAYQQNQYVSQQPMPTMGMQASGGNRNALNRPLDSNGKRGWSHGLCGCFDECGTWCCACWCPCVVHGKNKQRLRHLTDKGTPDPTGGDCCSGACWGHCMLNVVAGLGCILACMNRGDARSRYNIDGGCCGDCCASWCCHSCDLTQVSREIELEEKSFGQRY</sequence>
<comment type="caution">
    <text evidence="2">The sequence shown here is derived from an EMBL/GenBank/DDBJ whole genome shotgun (WGS) entry which is preliminary data.</text>
</comment>
<dbReference type="Proteomes" id="UP001221142">
    <property type="component" value="Unassembled WGS sequence"/>
</dbReference>
<dbReference type="EMBL" id="JARKIF010000014">
    <property type="protein sequence ID" value="KAJ7623595.1"/>
    <property type="molecule type" value="Genomic_DNA"/>
</dbReference>